<dbReference type="SUPFAM" id="SSF52788">
    <property type="entry name" value="Phosphotyrosine protein phosphatases I"/>
    <property type="match status" value="1"/>
</dbReference>
<feature type="active site" evidence="6">
    <location>
        <position position="255"/>
    </location>
</feature>
<reference evidence="9 10" key="1">
    <citation type="journal article" date="2008" name="J. Bacteriol.">
        <title>'Candidatus Cloacamonas acidaminovorans': genome sequence reconstruction provides a first glimpse of a new bacterial division.</title>
        <authorList>
            <person name="Pelletier E."/>
            <person name="Kreimeyer A."/>
            <person name="Bocs S."/>
            <person name="Rouy Z."/>
            <person name="Gyapay G."/>
            <person name="Chouari R."/>
            <person name="Riviere D."/>
            <person name="Ganesan A."/>
            <person name="Daegelen P."/>
            <person name="Sghir A."/>
            <person name="Cohen G.N."/>
            <person name="Medigue C."/>
            <person name="Weissenbach J."/>
            <person name="Le Paslier D."/>
        </authorList>
    </citation>
    <scope>NUCLEOTIDE SEQUENCE [LARGE SCALE GENOMIC DNA]</scope>
    <source>
        <strain evidence="10">Evry</strain>
    </source>
</reference>
<dbReference type="PROSITE" id="PS51163">
    <property type="entry name" value="YRDC"/>
    <property type="match status" value="1"/>
</dbReference>
<evidence type="ECO:0000256" key="1">
    <source>
        <dbReference type="ARBA" id="ARBA00011063"/>
    </source>
</evidence>
<dbReference type="SMART" id="SM00226">
    <property type="entry name" value="LMWPc"/>
    <property type="match status" value="1"/>
</dbReference>
<gene>
    <name evidence="9" type="ordered locus">CLOAM1017</name>
</gene>
<keyword evidence="3 9" id="KW-0378">Hydrolase</keyword>
<protein>
    <recommendedName>
        <fullName evidence="2">protein-tyrosine-phosphatase</fullName>
        <ecNumber evidence="2">3.1.3.48</ecNumber>
    </recommendedName>
</protein>
<dbReference type="EC" id="3.1.3.48" evidence="2"/>
<dbReference type="Pfam" id="PF01300">
    <property type="entry name" value="Sua5_yciO_yrdC"/>
    <property type="match status" value="1"/>
</dbReference>
<dbReference type="Gene3D" id="3.90.870.10">
    <property type="entry name" value="DHBP synthase"/>
    <property type="match status" value="1"/>
</dbReference>
<evidence type="ECO:0000259" key="8">
    <source>
        <dbReference type="PROSITE" id="PS51163"/>
    </source>
</evidence>
<evidence type="ECO:0000256" key="2">
    <source>
        <dbReference type="ARBA" id="ARBA00013064"/>
    </source>
</evidence>
<dbReference type="InterPro" id="IPR050438">
    <property type="entry name" value="LMW_PTPase"/>
</dbReference>
<dbReference type="PANTHER" id="PTHR11717">
    <property type="entry name" value="LOW MOLECULAR WEIGHT PROTEIN TYROSINE PHOSPHATASE"/>
    <property type="match status" value="1"/>
</dbReference>
<feature type="active site" description="Proton donor" evidence="6">
    <location>
        <position position="360"/>
    </location>
</feature>
<dbReference type="InterPro" id="IPR017867">
    <property type="entry name" value="Tyr_phospatase_low_mol_wt"/>
</dbReference>
<dbReference type="PRINTS" id="PR00719">
    <property type="entry name" value="LMWPTPASE"/>
</dbReference>
<dbReference type="HOGENOM" id="CLU_699620_0_0_0"/>
<dbReference type="KEGG" id="caci:CLOAM1017"/>
<dbReference type="InterPro" id="IPR036196">
    <property type="entry name" value="Ptyr_pPase_sf"/>
</dbReference>
<dbReference type="SUPFAM" id="SSF55821">
    <property type="entry name" value="YrdC/RibB"/>
    <property type="match status" value="1"/>
</dbReference>
<dbReference type="Proteomes" id="UP000002019">
    <property type="component" value="Chromosome"/>
</dbReference>
<dbReference type="AlphaFoldDB" id="B0VHS4"/>
<evidence type="ECO:0000256" key="4">
    <source>
        <dbReference type="ARBA" id="ARBA00022912"/>
    </source>
</evidence>
<keyword evidence="10" id="KW-1185">Reference proteome</keyword>
<dbReference type="Pfam" id="PF01451">
    <property type="entry name" value="LMWPc"/>
    <property type="match status" value="1"/>
</dbReference>
<dbReference type="Gene3D" id="3.40.50.2300">
    <property type="match status" value="1"/>
</dbReference>
<evidence type="ECO:0000256" key="3">
    <source>
        <dbReference type="ARBA" id="ARBA00022801"/>
    </source>
</evidence>
<evidence type="ECO:0000256" key="6">
    <source>
        <dbReference type="PIRSR" id="PIRSR617867-1"/>
    </source>
</evidence>
<name>B0VHS4_CLOAI</name>
<dbReference type="InterPro" id="IPR023485">
    <property type="entry name" value="Ptyr_pPase"/>
</dbReference>
<dbReference type="STRING" id="459349.CLOAM1017"/>
<comment type="catalytic activity">
    <reaction evidence="5">
        <text>O-phospho-L-tyrosyl-[protein] + H2O = L-tyrosyl-[protein] + phosphate</text>
        <dbReference type="Rhea" id="RHEA:10684"/>
        <dbReference type="Rhea" id="RHEA-COMP:10136"/>
        <dbReference type="Rhea" id="RHEA-COMP:20101"/>
        <dbReference type="ChEBI" id="CHEBI:15377"/>
        <dbReference type="ChEBI" id="CHEBI:43474"/>
        <dbReference type="ChEBI" id="CHEBI:46858"/>
        <dbReference type="ChEBI" id="CHEBI:61978"/>
        <dbReference type="EC" id="3.1.3.48"/>
    </reaction>
</comment>
<dbReference type="EMBL" id="CU466930">
    <property type="protein sequence ID" value="CAO80889.1"/>
    <property type="molecule type" value="Genomic_DNA"/>
</dbReference>
<proteinExistence type="inferred from homology"/>
<dbReference type="GO" id="GO:0004725">
    <property type="term" value="F:protein tyrosine phosphatase activity"/>
    <property type="evidence" value="ECO:0007669"/>
    <property type="project" value="UniProtKB-EC"/>
</dbReference>
<evidence type="ECO:0000256" key="7">
    <source>
        <dbReference type="SAM" id="Coils"/>
    </source>
</evidence>
<dbReference type="InterPro" id="IPR017945">
    <property type="entry name" value="DHBP_synth_RibB-like_a/b_dom"/>
</dbReference>
<dbReference type="InterPro" id="IPR006070">
    <property type="entry name" value="Sua5-like_dom"/>
</dbReference>
<dbReference type="GO" id="GO:0003725">
    <property type="term" value="F:double-stranded RNA binding"/>
    <property type="evidence" value="ECO:0007669"/>
    <property type="project" value="InterPro"/>
</dbReference>
<keyword evidence="7" id="KW-0175">Coiled coil</keyword>
<feature type="active site" description="Nucleophile" evidence="6">
    <location>
        <position position="249"/>
    </location>
</feature>
<feature type="coiled-coil region" evidence="7">
    <location>
        <begin position="366"/>
        <end position="393"/>
    </location>
</feature>
<dbReference type="eggNOG" id="COG0394">
    <property type="taxonomic scope" value="Bacteria"/>
</dbReference>
<feature type="domain" description="YrdC-like" evidence="8">
    <location>
        <begin position="34"/>
        <end position="231"/>
    </location>
</feature>
<evidence type="ECO:0000313" key="9">
    <source>
        <dbReference type="EMBL" id="CAO80889.1"/>
    </source>
</evidence>
<dbReference type="PANTHER" id="PTHR11717:SF31">
    <property type="entry name" value="LOW MOLECULAR WEIGHT PROTEIN-TYROSINE-PHOSPHATASE ETP-RELATED"/>
    <property type="match status" value="1"/>
</dbReference>
<accession>B0VHS4</accession>
<dbReference type="eggNOG" id="COG0009">
    <property type="taxonomic scope" value="Bacteria"/>
</dbReference>
<sequence length="394" mass="45192">MNPHYILNCVKMEKLSILYRIWNEEEEIMLVLKDPGLRKLEKFIANNPLIHSTILHWTGSMWGIGCRLSSSETIARIETLKQRADKQGFIALIPDMSVLEQDKIPAPIRPLMNQYWPGNLTLIFNYDDPQFAGIKRGNKVALRVPSDPALRALISLLGEPLISTSVNVSGLMPEENYERIVRNYDSWFDFALLPSSREMKRPSEPSTIIEYIGSEESGSNDDIKCLREGSIPFYEIKQAFQLPVVMFVCSANICRSPMAEKLFRKMIREHNLGLATDSCGLLPGGRMISLESLQLLLERGIIDAEQHISKQVTPQLISSSWLILTMEERQRDLLRSAYPNNARRIWTLNEIVDEQGDIDDPFGNNLESYKKTCEIIEDRLRRLTEKLKNNELRI</sequence>
<keyword evidence="4" id="KW-0904">Protein phosphatase</keyword>
<evidence type="ECO:0000313" key="10">
    <source>
        <dbReference type="Proteomes" id="UP000002019"/>
    </source>
</evidence>
<evidence type="ECO:0000256" key="5">
    <source>
        <dbReference type="ARBA" id="ARBA00051722"/>
    </source>
</evidence>
<organism evidence="9 10">
    <name type="scientific">Cloacimonas acidaminovorans (strain Evry)</name>
    <dbReference type="NCBI Taxonomy" id="459349"/>
    <lineage>
        <taxon>Bacteria</taxon>
        <taxon>Pseudomonadati</taxon>
        <taxon>Candidatus Cloacimonadota</taxon>
        <taxon>Candidatus Cloacimonadia</taxon>
        <taxon>Candidatus Cloacimonadales</taxon>
        <taxon>Candidatus Cloacimonadaceae</taxon>
        <taxon>Candidatus Cloacimonas</taxon>
    </lineage>
</organism>
<comment type="similarity">
    <text evidence="1">Belongs to the low molecular weight phosphotyrosine protein phosphatase family.</text>
</comment>